<evidence type="ECO:0000259" key="9">
    <source>
        <dbReference type="Pfam" id="PF02782"/>
    </source>
</evidence>
<gene>
    <name evidence="10" type="primary">araB</name>
    <name evidence="10" type="ORF">Rcae01_04431</name>
</gene>
<evidence type="ECO:0000313" key="11">
    <source>
        <dbReference type="Proteomes" id="UP001416858"/>
    </source>
</evidence>
<evidence type="ECO:0000256" key="2">
    <source>
        <dbReference type="ARBA" id="ARBA00022741"/>
    </source>
</evidence>
<dbReference type="Pfam" id="PF00370">
    <property type="entry name" value="FGGY_N"/>
    <property type="match status" value="1"/>
</dbReference>
<evidence type="ECO:0000256" key="1">
    <source>
        <dbReference type="ARBA" id="ARBA00022679"/>
    </source>
</evidence>
<evidence type="ECO:0000256" key="3">
    <source>
        <dbReference type="ARBA" id="ARBA00022777"/>
    </source>
</evidence>
<dbReference type="PANTHER" id="PTHR43435:SF4">
    <property type="entry name" value="FGGY CARBOHYDRATE KINASE DOMAIN-CONTAINING PROTEIN"/>
    <property type="match status" value="1"/>
</dbReference>
<dbReference type="InterPro" id="IPR000577">
    <property type="entry name" value="Carb_kinase_FGGY"/>
</dbReference>
<evidence type="ECO:0000256" key="4">
    <source>
        <dbReference type="ARBA" id="ARBA00022840"/>
    </source>
</evidence>
<sequence length="544" mass="57251">MNATATEKPRAVGPVALGLDFGTESVRAILIDAAGNQLGLASRDYANGQITQTLPGSDVLLPPRYALQAPGDWIASAAEATQAAIGEAGLDSATIVGIGVDFTSCTMLPTTLDGTPICELAKFRSTPLAWPKLWKHHGALEQTERMNTVARARDEAFLKRYGGTIGLEWFFPKMLETIENAPEVAAAAEVWLEAGDWFVWQLVGGPADSLTRSTCQAGYKAMWSATDGYPSSEYFAAVHPQLAEAARQRLPGVMRSPGEPAGGLTAAMAKRFGLRKNIPVSTAIIDAHSAVPGVGAADPGALVMVMGTSSCHMLNATTAAEIPGIAGVVEGGILPGMFGYETGQAAVGDAFAWLRRLLGLDSFDSLAESALRLPPGAEGVMCMDWMNGCRTPLMDGSLRGAFTGLGLEHGPEHLYLALMEASAFGLRWIVEMLRDGGAPIDRLIATGGLPHHNRAFVEVYADVLGMKIEIHPSTQGPAVGAAVLGMIAAGSEASGFSSVSEAATAMAGVPEGKQDIVLPREERTAAYDRLYTEYRKLAAILAER</sequence>
<evidence type="ECO:0000256" key="7">
    <source>
        <dbReference type="RuleBase" id="RU003733"/>
    </source>
</evidence>
<dbReference type="InterPro" id="IPR005929">
    <property type="entry name" value="Ribulokinase"/>
</dbReference>
<comment type="caution">
    <text evidence="10">The sequence shown here is derived from an EMBL/GenBank/DDBJ whole genome shotgun (WGS) entry which is preliminary data.</text>
</comment>
<evidence type="ECO:0000256" key="6">
    <source>
        <dbReference type="ARBA" id="ARBA00023277"/>
    </source>
</evidence>
<dbReference type="InterPro" id="IPR018484">
    <property type="entry name" value="FGGY_N"/>
</dbReference>
<evidence type="ECO:0000256" key="5">
    <source>
        <dbReference type="ARBA" id="ARBA00022935"/>
    </source>
</evidence>
<dbReference type="PANTHER" id="PTHR43435">
    <property type="entry name" value="RIBULOKINASE"/>
    <property type="match status" value="1"/>
</dbReference>
<feature type="domain" description="Carbohydrate kinase FGGY N-terminal" evidence="8">
    <location>
        <begin position="16"/>
        <end position="291"/>
    </location>
</feature>
<dbReference type="SUPFAM" id="SSF53067">
    <property type="entry name" value="Actin-like ATPase domain"/>
    <property type="match status" value="2"/>
</dbReference>
<dbReference type="NCBIfam" id="NF003154">
    <property type="entry name" value="PRK04123.1"/>
    <property type="match status" value="1"/>
</dbReference>
<proteinExistence type="inferred from homology"/>
<dbReference type="InterPro" id="IPR018485">
    <property type="entry name" value="FGGY_C"/>
</dbReference>
<dbReference type="EMBL" id="BAABRO010000011">
    <property type="protein sequence ID" value="GAA5508962.1"/>
    <property type="molecule type" value="Genomic_DNA"/>
</dbReference>
<keyword evidence="3 7" id="KW-0418">Kinase</keyword>
<reference evidence="10 11" key="1">
    <citation type="submission" date="2024-02" db="EMBL/GenBank/DDBJ databases">
        <title>Rhodopirellula caenicola NBRC 110016.</title>
        <authorList>
            <person name="Ichikawa N."/>
            <person name="Katano-Makiyama Y."/>
            <person name="Hidaka K."/>
        </authorList>
    </citation>
    <scope>NUCLEOTIDE SEQUENCE [LARGE SCALE GENOMIC DNA]</scope>
    <source>
        <strain evidence="10 11">NBRC 110016</strain>
    </source>
</reference>
<comment type="similarity">
    <text evidence="7">Belongs to the FGGY kinase family.</text>
</comment>
<accession>A0ABP9VUZ6</accession>
<keyword evidence="1 7" id="KW-0808">Transferase</keyword>
<evidence type="ECO:0000259" key="8">
    <source>
        <dbReference type="Pfam" id="PF00370"/>
    </source>
</evidence>
<organism evidence="10 11">
    <name type="scientific">Novipirellula caenicola</name>
    <dbReference type="NCBI Taxonomy" id="1536901"/>
    <lineage>
        <taxon>Bacteria</taxon>
        <taxon>Pseudomonadati</taxon>
        <taxon>Planctomycetota</taxon>
        <taxon>Planctomycetia</taxon>
        <taxon>Pirellulales</taxon>
        <taxon>Pirellulaceae</taxon>
        <taxon>Novipirellula</taxon>
    </lineage>
</organism>
<feature type="domain" description="Carbohydrate kinase FGGY C-terminal" evidence="9">
    <location>
        <begin position="303"/>
        <end position="489"/>
    </location>
</feature>
<dbReference type="Proteomes" id="UP001416858">
    <property type="component" value="Unassembled WGS sequence"/>
</dbReference>
<keyword evidence="11" id="KW-1185">Reference proteome</keyword>
<dbReference type="Pfam" id="PF02782">
    <property type="entry name" value="FGGY_C"/>
    <property type="match status" value="1"/>
</dbReference>
<dbReference type="PIRSF" id="PIRSF000538">
    <property type="entry name" value="GlpK"/>
    <property type="match status" value="1"/>
</dbReference>
<protein>
    <submittedName>
        <fullName evidence="10">Ribulokinase</fullName>
    </submittedName>
</protein>
<dbReference type="InterPro" id="IPR043129">
    <property type="entry name" value="ATPase_NBD"/>
</dbReference>
<keyword evidence="5" id="KW-0054">Arabinose catabolism</keyword>
<dbReference type="CDD" id="cd07781">
    <property type="entry name" value="ASKHA_NBD_FGGY_L-RBK"/>
    <property type="match status" value="1"/>
</dbReference>
<keyword evidence="6" id="KW-0119">Carbohydrate metabolism</keyword>
<dbReference type="PROSITE" id="PS00445">
    <property type="entry name" value="FGGY_KINASES_2"/>
    <property type="match status" value="1"/>
</dbReference>
<keyword evidence="2" id="KW-0547">Nucleotide-binding</keyword>
<dbReference type="RefSeq" id="WP_345685699.1">
    <property type="nucleotide sequence ID" value="NZ_BAABRO010000011.1"/>
</dbReference>
<name>A0ABP9VUZ6_9BACT</name>
<evidence type="ECO:0000313" key="10">
    <source>
        <dbReference type="EMBL" id="GAA5508962.1"/>
    </source>
</evidence>
<dbReference type="InterPro" id="IPR018483">
    <property type="entry name" value="Carb_kinase_FGGY_CS"/>
</dbReference>
<dbReference type="Gene3D" id="3.30.420.40">
    <property type="match status" value="2"/>
</dbReference>
<keyword evidence="4" id="KW-0067">ATP-binding</keyword>